<keyword evidence="1" id="KW-0812">Transmembrane</keyword>
<dbReference type="EMBL" id="JBDNCH010000004">
    <property type="protein sequence ID" value="MEN9063462.1"/>
    <property type="molecule type" value="Genomic_DNA"/>
</dbReference>
<evidence type="ECO:0000256" key="1">
    <source>
        <dbReference type="SAM" id="Phobius"/>
    </source>
</evidence>
<keyword evidence="1" id="KW-1133">Transmembrane helix</keyword>
<evidence type="ECO:0000313" key="2">
    <source>
        <dbReference type="EMBL" id="MEN9063462.1"/>
    </source>
</evidence>
<name>A0AAW9SRX7_9RHOB</name>
<comment type="caution">
    <text evidence="2">The sequence shown here is derived from an EMBL/GenBank/DDBJ whole genome shotgun (WGS) entry which is preliminary data.</text>
</comment>
<dbReference type="RefSeq" id="WP_347168540.1">
    <property type="nucleotide sequence ID" value="NZ_JBDNCH010000004.1"/>
</dbReference>
<feature type="transmembrane region" description="Helical" evidence="1">
    <location>
        <begin position="33"/>
        <end position="54"/>
    </location>
</feature>
<dbReference type="AlphaFoldDB" id="A0AAW9SRX7"/>
<proteinExistence type="predicted"/>
<accession>A0AAW9SRX7</accession>
<feature type="transmembrane region" description="Helical" evidence="1">
    <location>
        <begin position="66"/>
        <end position="83"/>
    </location>
</feature>
<dbReference type="Proteomes" id="UP001428774">
    <property type="component" value="Unassembled WGS sequence"/>
</dbReference>
<keyword evidence="1" id="KW-0472">Membrane</keyword>
<keyword evidence="3" id="KW-1185">Reference proteome</keyword>
<evidence type="ECO:0000313" key="3">
    <source>
        <dbReference type="Proteomes" id="UP001428774"/>
    </source>
</evidence>
<sequence length="90" mass="8945">MLSFLDLLGTIGASVLGLPGIIGVALGMATRKWALAAGLGGLIGLLAPMILGGSHSTHVAITPMEYTVSVLVGLLAGLAGCAIRHKGARI</sequence>
<gene>
    <name evidence="2" type="ORF">ABFB10_23120</name>
</gene>
<reference evidence="2 3" key="1">
    <citation type="submission" date="2024-05" db="EMBL/GenBank/DDBJ databases">
        <title>Genome sequence of Ponticoccus litoralis KCCM 90028.</title>
        <authorList>
            <person name="Kim J.M."/>
            <person name="Lee J.K."/>
            <person name="Choi B.J."/>
            <person name="Bayburt H."/>
            <person name="Baek J.H."/>
            <person name="Jeon C.O."/>
        </authorList>
    </citation>
    <scope>NUCLEOTIDE SEQUENCE [LARGE SCALE GENOMIC DNA]</scope>
    <source>
        <strain evidence="2 3">KCCM 90028</strain>
    </source>
</reference>
<feature type="transmembrane region" description="Helical" evidence="1">
    <location>
        <begin position="6"/>
        <end position="26"/>
    </location>
</feature>
<protein>
    <submittedName>
        <fullName evidence="2">Uncharacterized protein</fullName>
    </submittedName>
</protein>
<organism evidence="2 3">
    <name type="scientific">Ponticoccus litoralis</name>
    <dbReference type="NCBI Taxonomy" id="422297"/>
    <lineage>
        <taxon>Bacteria</taxon>
        <taxon>Pseudomonadati</taxon>
        <taxon>Pseudomonadota</taxon>
        <taxon>Alphaproteobacteria</taxon>
        <taxon>Rhodobacterales</taxon>
        <taxon>Roseobacteraceae</taxon>
        <taxon>Ponticoccus</taxon>
    </lineage>
</organism>